<evidence type="ECO:0000256" key="1">
    <source>
        <dbReference type="SAM" id="MobiDB-lite"/>
    </source>
</evidence>
<evidence type="ECO:0000256" key="2">
    <source>
        <dbReference type="SAM" id="SignalP"/>
    </source>
</evidence>
<dbReference type="Proteomes" id="UP000199603">
    <property type="component" value="Unassembled WGS sequence"/>
</dbReference>
<sequence>MNRFVSLAAAGLFSLGLVACGGGDKGAADPAASTATPDAALKSATTALRQNDIGQFVKLVLPEARYNEVKAKYEAQKAEAGTPDPAEAAEFAEMMGKLTAADAEAALMAELEPHLAQFEAELAPQMPMMIGMGRGMAVQGIQQNAEMSEDQKRQATQVVDALGNWLSNVKLADRELAKQAVAKAVATARALDLKTLEQLQALSFDDALAKAGIAFGGLKDVLAVYGFDINAALDSAQIEVLNTEGDTARVKVGYTLLGAAISSEQDMVREAGRWYGKDTMKAISDALDGQSEAEVAAEEAAPADEAEVTEEPAEVDEEEAATE</sequence>
<proteinExistence type="predicted"/>
<dbReference type="OrthoDB" id="6194714at2"/>
<dbReference type="EMBL" id="FNAG01000001">
    <property type="protein sequence ID" value="SDD08304.1"/>
    <property type="molecule type" value="Genomic_DNA"/>
</dbReference>
<feature type="region of interest" description="Disordered" evidence="1">
    <location>
        <begin position="287"/>
        <end position="323"/>
    </location>
</feature>
<feature type="chain" id="PRO_5011460596" description="DUF2059 domain-containing protein" evidence="2">
    <location>
        <begin position="20"/>
        <end position="323"/>
    </location>
</feature>
<keyword evidence="2" id="KW-0732">Signal</keyword>
<protein>
    <recommendedName>
        <fullName evidence="5">DUF2059 domain-containing protein</fullName>
    </recommendedName>
</protein>
<evidence type="ECO:0000313" key="4">
    <source>
        <dbReference type="Proteomes" id="UP000199603"/>
    </source>
</evidence>
<feature type="compositionally biased region" description="Acidic residues" evidence="1">
    <location>
        <begin position="295"/>
        <end position="323"/>
    </location>
</feature>
<dbReference type="RefSeq" id="WP_091237584.1">
    <property type="nucleotide sequence ID" value="NZ_FNAG01000001.1"/>
</dbReference>
<gene>
    <name evidence="3" type="ORF">SAMN04488509_101109</name>
</gene>
<feature type="signal peptide" evidence="2">
    <location>
        <begin position="1"/>
        <end position="19"/>
    </location>
</feature>
<evidence type="ECO:0000313" key="3">
    <source>
        <dbReference type="EMBL" id="SDD08304.1"/>
    </source>
</evidence>
<dbReference type="STRING" id="265719.SAMN04488509_101109"/>
<accession>A0A1G6RV76</accession>
<reference evidence="3 4" key="1">
    <citation type="submission" date="2016-10" db="EMBL/GenBank/DDBJ databases">
        <authorList>
            <person name="de Groot N.N."/>
        </authorList>
    </citation>
    <scope>NUCLEOTIDE SEQUENCE [LARGE SCALE GENOMIC DNA]</scope>
    <source>
        <strain evidence="3 4">DSM 16957</strain>
    </source>
</reference>
<organism evidence="3 4">
    <name type="scientific">Aquimonas voraii</name>
    <dbReference type="NCBI Taxonomy" id="265719"/>
    <lineage>
        <taxon>Bacteria</taxon>
        <taxon>Pseudomonadati</taxon>
        <taxon>Pseudomonadota</taxon>
        <taxon>Gammaproteobacteria</taxon>
        <taxon>Lysobacterales</taxon>
        <taxon>Lysobacteraceae</taxon>
        <taxon>Aquimonas</taxon>
    </lineage>
</organism>
<evidence type="ECO:0008006" key="5">
    <source>
        <dbReference type="Google" id="ProtNLM"/>
    </source>
</evidence>
<dbReference type="AlphaFoldDB" id="A0A1G6RV76"/>
<dbReference type="PROSITE" id="PS51257">
    <property type="entry name" value="PROKAR_LIPOPROTEIN"/>
    <property type="match status" value="1"/>
</dbReference>
<keyword evidence="4" id="KW-1185">Reference proteome</keyword>
<name>A0A1G6RV76_9GAMM</name>